<dbReference type="Proteomes" id="UP001055439">
    <property type="component" value="Chromosome 9"/>
</dbReference>
<dbReference type="OrthoDB" id="432483at2759"/>
<accession>A0A9E7I930</accession>
<sequence>MAKTLCPDTRKKWQLIIGRQHALTTFFYWRSAILPMGGCKSLTGGFKALFCHLGYSTDAPNSGGPTAGSISKKDRVFSAEASDSFPSDVHLLVMSISLLPLLPFSLSLSLSLAFENPSPGEVSFDPLSTVAILDSSWWFLSGIYDLVLRSGSVLALVDHDQQ</sequence>
<protein>
    <submittedName>
        <fullName evidence="1">Uncharacterized protein</fullName>
    </submittedName>
</protein>
<name>A0A9E7I930_9LILI</name>
<reference evidence="1" key="1">
    <citation type="submission" date="2022-05" db="EMBL/GenBank/DDBJ databases">
        <title>The Musa troglodytarum L. genome provides insights into the mechanism of non-climacteric behaviour and enrichment of carotenoids.</title>
        <authorList>
            <person name="Wang J."/>
        </authorList>
    </citation>
    <scope>NUCLEOTIDE SEQUENCE</scope>
    <source>
        <tissue evidence="1">Leaf</tissue>
    </source>
</reference>
<dbReference type="AlphaFoldDB" id="A0A9E7I930"/>
<keyword evidence="2" id="KW-1185">Reference proteome</keyword>
<dbReference type="EMBL" id="CP097511">
    <property type="protein sequence ID" value="URE44079.1"/>
    <property type="molecule type" value="Genomic_DNA"/>
</dbReference>
<evidence type="ECO:0000313" key="1">
    <source>
        <dbReference type="EMBL" id="URE44079.1"/>
    </source>
</evidence>
<proteinExistence type="predicted"/>
<organism evidence="1 2">
    <name type="scientific">Musa troglodytarum</name>
    <name type="common">fe'i banana</name>
    <dbReference type="NCBI Taxonomy" id="320322"/>
    <lineage>
        <taxon>Eukaryota</taxon>
        <taxon>Viridiplantae</taxon>
        <taxon>Streptophyta</taxon>
        <taxon>Embryophyta</taxon>
        <taxon>Tracheophyta</taxon>
        <taxon>Spermatophyta</taxon>
        <taxon>Magnoliopsida</taxon>
        <taxon>Liliopsida</taxon>
        <taxon>Zingiberales</taxon>
        <taxon>Musaceae</taxon>
        <taxon>Musa</taxon>
    </lineage>
</organism>
<gene>
    <name evidence="1" type="ORF">MUK42_33247</name>
</gene>
<evidence type="ECO:0000313" key="2">
    <source>
        <dbReference type="Proteomes" id="UP001055439"/>
    </source>
</evidence>